<evidence type="ECO:0000313" key="2">
    <source>
        <dbReference type="Proteomes" id="UP001243364"/>
    </source>
</evidence>
<proteinExistence type="predicted"/>
<keyword evidence="2" id="KW-1185">Reference proteome</keyword>
<sequence>MTRKAPAPAQLSPELRQIIDDVTAALMTAADPAAAALEFVRLFGEALGGQTDEKAGKR</sequence>
<evidence type="ECO:0000313" key="1">
    <source>
        <dbReference type="EMBL" id="MDQ0684844.1"/>
    </source>
</evidence>
<comment type="caution">
    <text evidence="1">The sequence shown here is derived from an EMBL/GenBank/DDBJ whole genome shotgun (WGS) entry which is preliminary data.</text>
</comment>
<protein>
    <submittedName>
        <fullName evidence="1">Uncharacterized protein</fullName>
    </submittedName>
</protein>
<dbReference type="Proteomes" id="UP001243364">
    <property type="component" value="Unassembled WGS sequence"/>
</dbReference>
<dbReference type="RefSeq" id="WP_307044316.1">
    <property type="nucleotide sequence ID" value="NZ_JAUSYA010000001.1"/>
</dbReference>
<dbReference type="EMBL" id="JAUSYA010000001">
    <property type="protein sequence ID" value="MDQ0684844.1"/>
    <property type="molecule type" value="Genomic_DNA"/>
</dbReference>
<gene>
    <name evidence="1" type="ORF">QFZ56_003807</name>
</gene>
<reference evidence="1 2" key="1">
    <citation type="submission" date="2023-07" db="EMBL/GenBank/DDBJ databases">
        <title>Comparative genomics of wheat-associated soil bacteria to identify genetic determinants of phenazine resistance.</title>
        <authorList>
            <person name="Mouncey N."/>
        </authorList>
    </citation>
    <scope>NUCLEOTIDE SEQUENCE [LARGE SCALE GENOMIC DNA]</scope>
    <source>
        <strain evidence="1 2">W4I19-2</strain>
    </source>
</reference>
<organism evidence="1 2">
    <name type="scientific">Streptomyces achromogenes</name>
    <dbReference type="NCBI Taxonomy" id="67255"/>
    <lineage>
        <taxon>Bacteria</taxon>
        <taxon>Bacillati</taxon>
        <taxon>Actinomycetota</taxon>
        <taxon>Actinomycetes</taxon>
        <taxon>Kitasatosporales</taxon>
        <taxon>Streptomycetaceae</taxon>
        <taxon>Streptomyces</taxon>
    </lineage>
</organism>
<accession>A0ABU0Q2F2</accession>
<name>A0ABU0Q2F2_STRAH</name>